<sequence length="115" mass="13154">MSTVDSKSDIFISFQPSYLAKVVFRVKNYEFPKYHLPPQVNRLWIYETRPISTINVSLLSVQARGLRPRQAGASRKAYQQNPKVRGATQINSFSNLKENGWLNGPLRSIAMLKMP</sequence>
<dbReference type="KEGG" id="pbl:PAAG_12100"/>
<dbReference type="AlphaFoldDB" id="A0A0A2V0D2"/>
<keyword evidence="2" id="KW-1185">Reference proteome</keyword>
<proteinExistence type="predicted"/>
<dbReference type="RefSeq" id="XP_015702785.1">
    <property type="nucleotide sequence ID" value="XM_015847635.1"/>
</dbReference>
<dbReference type="GeneID" id="26970868"/>
<evidence type="ECO:0000313" key="2">
    <source>
        <dbReference type="Proteomes" id="UP000002059"/>
    </source>
</evidence>
<protein>
    <submittedName>
        <fullName evidence="1">Uncharacterized protein</fullName>
    </submittedName>
</protein>
<accession>A0A0A2V0D2</accession>
<organism evidence="1 2">
    <name type="scientific">Paracoccidioides lutzii (strain ATCC MYA-826 / Pb01)</name>
    <name type="common">Paracoccidioides brasiliensis</name>
    <dbReference type="NCBI Taxonomy" id="502779"/>
    <lineage>
        <taxon>Eukaryota</taxon>
        <taxon>Fungi</taxon>
        <taxon>Dikarya</taxon>
        <taxon>Ascomycota</taxon>
        <taxon>Pezizomycotina</taxon>
        <taxon>Eurotiomycetes</taxon>
        <taxon>Eurotiomycetidae</taxon>
        <taxon>Onygenales</taxon>
        <taxon>Ajellomycetaceae</taxon>
        <taxon>Paracoccidioides</taxon>
    </lineage>
</organism>
<gene>
    <name evidence="1" type="ORF">PAAG_12100</name>
</gene>
<evidence type="ECO:0000313" key="1">
    <source>
        <dbReference type="EMBL" id="KGQ01241.1"/>
    </source>
</evidence>
<dbReference type="Proteomes" id="UP000002059">
    <property type="component" value="Partially assembled WGS sequence"/>
</dbReference>
<name>A0A0A2V0D2_PARBA</name>
<dbReference type="EMBL" id="KN294006">
    <property type="protein sequence ID" value="KGQ01241.1"/>
    <property type="molecule type" value="Genomic_DNA"/>
</dbReference>
<dbReference type="OrthoDB" id="2149705at2759"/>
<reference evidence="1 2" key="1">
    <citation type="journal article" date="2011" name="PLoS Genet.">
        <title>Comparative genomic analysis of human fungal pathogens causing paracoccidioidomycosis.</title>
        <authorList>
            <person name="Desjardins C.A."/>
            <person name="Champion M.D."/>
            <person name="Holder J.W."/>
            <person name="Muszewska A."/>
            <person name="Goldberg J."/>
            <person name="Bailao A.M."/>
            <person name="Brigido M.M."/>
            <person name="Ferreira M.E."/>
            <person name="Garcia A.M."/>
            <person name="Grynberg M."/>
            <person name="Gujja S."/>
            <person name="Heiman D.I."/>
            <person name="Henn M.R."/>
            <person name="Kodira C.D."/>
            <person name="Leon-Narvaez H."/>
            <person name="Longo L.V."/>
            <person name="Ma L.J."/>
            <person name="Malavazi I."/>
            <person name="Matsuo A.L."/>
            <person name="Morais F.V."/>
            <person name="Pereira M."/>
            <person name="Rodriguez-Brito S."/>
            <person name="Sakthikumar S."/>
            <person name="Salem-Izacc S.M."/>
            <person name="Sykes S.M."/>
            <person name="Teixeira M.M."/>
            <person name="Vallejo M.C."/>
            <person name="Walter M.E."/>
            <person name="Yandava C."/>
            <person name="Young S."/>
            <person name="Zeng Q."/>
            <person name="Zucker J."/>
            <person name="Felipe M.S."/>
            <person name="Goldman G.H."/>
            <person name="Haas B.J."/>
            <person name="McEwen J.G."/>
            <person name="Nino-Vega G."/>
            <person name="Puccia R."/>
            <person name="San-Blas G."/>
            <person name="Soares C.M."/>
            <person name="Birren B.W."/>
            <person name="Cuomo C.A."/>
        </authorList>
    </citation>
    <scope>NUCLEOTIDE SEQUENCE [LARGE SCALE GENOMIC DNA]</scope>
    <source>
        <strain evidence="2">ATCC MYA-826 / Pb01</strain>
    </source>
</reference>
<dbReference type="HOGENOM" id="CLU_103806_2_0_1"/>
<dbReference type="VEuPathDB" id="FungiDB:PAAG_12100"/>